<keyword evidence="5" id="KW-1185">Reference proteome</keyword>
<dbReference type="OrthoDB" id="5215637at2759"/>
<feature type="transmembrane region" description="Helical" evidence="2">
    <location>
        <begin position="220"/>
        <end position="244"/>
    </location>
</feature>
<feature type="signal peptide" evidence="3">
    <location>
        <begin position="1"/>
        <end position="22"/>
    </location>
</feature>
<name>A0A9P6GQ51_9PLEO</name>
<accession>A0A9P6GQ51</accession>
<feature type="chain" id="PRO_5040441246" description="Mid2 domain-containing protein" evidence="3">
    <location>
        <begin position="23"/>
        <end position="301"/>
    </location>
</feature>
<dbReference type="AlphaFoldDB" id="A0A9P6GQ51"/>
<evidence type="ECO:0000256" key="2">
    <source>
        <dbReference type="SAM" id="Phobius"/>
    </source>
</evidence>
<keyword evidence="2" id="KW-0472">Membrane</keyword>
<comment type="caution">
    <text evidence="4">The sequence shown here is derived from an EMBL/GenBank/DDBJ whole genome shotgun (WGS) entry which is preliminary data.</text>
</comment>
<gene>
    <name evidence="4" type="ORF">PMIN01_02122</name>
</gene>
<protein>
    <recommendedName>
        <fullName evidence="6">Mid2 domain-containing protein</fullName>
    </recommendedName>
</protein>
<evidence type="ECO:0008006" key="6">
    <source>
        <dbReference type="Google" id="ProtNLM"/>
    </source>
</evidence>
<sequence length="301" mass="32051">MLSIYSLRSLLVLHSLLQFTIAERKCYALNGTQLGDSYGACDTNAEHSGCCAIHGAASSVDICLSNGLCMATNEKYMGTIWQAGCTDPTGMSPSCPKMCPDARDNFANSSIVSAWNVQMCDFGSYCCRAAGDLSSCCNNAAATQIKTNFIGAFRFDTSTDAGSSTHSSTSTASSTQTSATSSASTLPTEVLNAAASSTNTLPTASTQADLCAAEKRRTNVVGGTVAGILGFTIVILLAAIFFLFQREKRQRKLKEHYEEQFATTSWRAYGSGMPSRTTVVEGDPTKAEKDVEVRYIGRQNP</sequence>
<dbReference type="Proteomes" id="UP000756921">
    <property type="component" value="Unassembled WGS sequence"/>
</dbReference>
<evidence type="ECO:0000313" key="4">
    <source>
        <dbReference type="EMBL" id="KAF9739488.1"/>
    </source>
</evidence>
<feature type="region of interest" description="Disordered" evidence="1">
    <location>
        <begin position="164"/>
        <end position="184"/>
    </location>
</feature>
<keyword evidence="3" id="KW-0732">Signal</keyword>
<evidence type="ECO:0000313" key="5">
    <source>
        <dbReference type="Proteomes" id="UP000756921"/>
    </source>
</evidence>
<evidence type="ECO:0000256" key="3">
    <source>
        <dbReference type="SAM" id="SignalP"/>
    </source>
</evidence>
<evidence type="ECO:0000256" key="1">
    <source>
        <dbReference type="SAM" id="MobiDB-lite"/>
    </source>
</evidence>
<proteinExistence type="predicted"/>
<keyword evidence="2" id="KW-1133">Transmembrane helix</keyword>
<organism evidence="4 5">
    <name type="scientific">Paraphaeosphaeria minitans</name>
    <dbReference type="NCBI Taxonomy" id="565426"/>
    <lineage>
        <taxon>Eukaryota</taxon>
        <taxon>Fungi</taxon>
        <taxon>Dikarya</taxon>
        <taxon>Ascomycota</taxon>
        <taxon>Pezizomycotina</taxon>
        <taxon>Dothideomycetes</taxon>
        <taxon>Pleosporomycetidae</taxon>
        <taxon>Pleosporales</taxon>
        <taxon>Massarineae</taxon>
        <taxon>Didymosphaeriaceae</taxon>
        <taxon>Paraphaeosphaeria</taxon>
    </lineage>
</organism>
<dbReference type="EMBL" id="WJXW01000002">
    <property type="protein sequence ID" value="KAF9739488.1"/>
    <property type="molecule type" value="Genomic_DNA"/>
</dbReference>
<reference evidence="4" key="1">
    <citation type="journal article" date="2020" name="Mol. Plant Microbe Interact.">
        <title>Genome Sequence of the Biocontrol Agent Coniothyrium minitans strain Conio (IMI 134523).</title>
        <authorList>
            <person name="Patel D."/>
            <person name="Shittu T.A."/>
            <person name="Baroncelli R."/>
            <person name="Muthumeenakshi S."/>
            <person name="Osborne T.H."/>
            <person name="Janganan T.K."/>
            <person name="Sreenivasaprasad S."/>
        </authorList>
    </citation>
    <scope>NUCLEOTIDE SEQUENCE</scope>
    <source>
        <strain evidence="4">Conio</strain>
    </source>
</reference>
<keyword evidence="2" id="KW-0812">Transmembrane</keyword>